<evidence type="ECO:0000256" key="1">
    <source>
        <dbReference type="SAM" id="SignalP"/>
    </source>
</evidence>
<dbReference type="EMBL" id="MW718834">
    <property type="protein sequence ID" value="QWE80089.1"/>
    <property type="molecule type" value="mRNA"/>
</dbReference>
<feature type="signal peptide" evidence="1">
    <location>
        <begin position="1"/>
        <end position="20"/>
    </location>
</feature>
<dbReference type="GO" id="GO:0019836">
    <property type="term" value="P:symbiont-mediated hemolysis of host erythrocyte"/>
    <property type="evidence" value="ECO:0007669"/>
    <property type="project" value="InterPro"/>
</dbReference>
<protein>
    <submittedName>
        <fullName evidence="2">POxt-2-4</fullName>
    </submittedName>
</protein>
<dbReference type="AlphaFoldDB" id="A0A8E8U6D8"/>
<feature type="chain" id="PRO_5034247485" evidence="1">
    <location>
        <begin position="21"/>
        <end position="171"/>
    </location>
</feature>
<dbReference type="InterPro" id="IPR012522">
    <property type="entry name" value="Antimicrobial_3"/>
</dbReference>
<dbReference type="Pfam" id="PF08025">
    <property type="entry name" value="Antimicrobial_3"/>
    <property type="match status" value="2"/>
</dbReference>
<accession>A0A8E8U6D8</accession>
<name>A0A8E8U6D8_OXYTA</name>
<dbReference type="GO" id="GO:0005576">
    <property type="term" value="C:extracellular region"/>
    <property type="evidence" value="ECO:0007669"/>
    <property type="project" value="InterPro"/>
</dbReference>
<keyword evidence="1" id="KW-0732">Signal</keyword>
<sequence length="171" mass="19441">MKLYAVFAILLLALVYRAKSAPSEYVSEVESQTVDEAFDDELAFELANNFENEEDLNALLTLIEMQQDEEARGKFSVFGKILRSIAKVFKGVGKVRKQFKTASDLDKNQRIENEEDMNAFLALIEQQQPDEEARGKFSGFAKVLRSIAKFFKGVGKVRKQFKEASDLDKNQ</sequence>
<proteinExistence type="evidence at transcript level"/>
<gene>
    <name evidence="2" type="primary">iok1c.pk003.d21</name>
</gene>
<reference evidence="2" key="1">
    <citation type="submission" date="2021-03" db="EMBL/GenBank/DDBJ databases">
        <authorList>
            <person name="Vassilevski A.A."/>
        </authorList>
    </citation>
    <scope>NUCLEOTIDE SEQUENCE</scope>
    <source>
        <tissue evidence="2">Venom gland</tissue>
    </source>
</reference>
<organism evidence="2">
    <name type="scientific">Oxyopes takobius</name>
    <name type="common">Lynx spider</name>
    <name type="synonym">Oxyopes foliiformis</name>
    <dbReference type="NCBI Taxonomy" id="666126"/>
    <lineage>
        <taxon>Eukaryota</taxon>
        <taxon>Metazoa</taxon>
        <taxon>Ecdysozoa</taxon>
        <taxon>Arthropoda</taxon>
        <taxon>Chelicerata</taxon>
        <taxon>Arachnida</taxon>
        <taxon>Araneae</taxon>
        <taxon>Araneomorphae</taxon>
        <taxon>Entelegynae</taxon>
        <taxon>Lycosoidea</taxon>
        <taxon>Oxyopidae</taxon>
        <taxon>Oxyopes</taxon>
    </lineage>
</organism>
<evidence type="ECO:0000313" key="2">
    <source>
        <dbReference type="EMBL" id="QWE80089.1"/>
    </source>
</evidence>